<evidence type="ECO:0000313" key="1">
    <source>
        <dbReference type="EMBL" id="MDN4166613.1"/>
    </source>
</evidence>
<protein>
    <recommendedName>
        <fullName evidence="3">Sulfotransferase domain-containing protein</fullName>
    </recommendedName>
</protein>
<reference evidence="1" key="1">
    <citation type="submission" date="2023-06" db="EMBL/GenBank/DDBJ databases">
        <title>Cytophagales bacterium Strain LB-30, isolated from soil.</title>
        <authorList>
            <person name="Liu B."/>
        </authorList>
    </citation>
    <scope>NUCLEOTIDE SEQUENCE</scope>
    <source>
        <strain evidence="1">LB-30</strain>
    </source>
</reference>
<dbReference type="RefSeq" id="WP_320005151.1">
    <property type="nucleotide sequence ID" value="NZ_JAUHJS010000007.1"/>
</dbReference>
<organism evidence="1 2">
    <name type="scientific">Shiella aurantiaca</name>
    <dbReference type="NCBI Taxonomy" id="3058365"/>
    <lineage>
        <taxon>Bacteria</taxon>
        <taxon>Pseudomonadati</taxon>
        <taxon>Bacteroidota</taxon>
        <taxon>Cytophagia</taxon>
        <taxon>Cytophagales</taxon>
        <taxon>Shiellaceae</taxon>
        <taxon>Shiella</taxon>
    </lineage>
</organism>
<gene>
    <name evidence="1" type="ORF">QWY31_13975</name>
</gene>
<dbReference type="Proteomes" id="UP001168552">
    <property type="component" value="Unassembled WGS sequence"/>
</dbReference>
<dbReference type="EMBL" id="JAUHJS010000007">
    <property type="protein sequence ID" value="MDN4166613.1"/>
    <property type="molecule type" value="Genomic_DNA"/>
</dbReference>
<evidence type="ECO:0008006" key="3">
    <source>
        <dbReference type="Google" id="ProtNLM"/>
    </source>
</evidence>
<sequence>MKLFLHIGTEKTGSSFLQTVSARNRDLLQKCKIFYPKAGNRERDMIQGRISPGNGYPIFKGIKDGKFNGVHKFLSNQLKFALVEGCDSVLISNENIVDLALQDEGISKLNNVILEAGYQSVQWLLIIRDPLDQAISLFKHRAKSGQFSSPEKWVEESYKTMNAIQNFYSIGKDISLDVVYRKYARDSSKMIKLFFNDWLNVYNMPIHANEVVNPSLSFSELFFLKTQFKIDPYLVPYYYSVFLNIHQDRKPNDIELDNLIKKAFSYRLQKYNPFIEELNAHMHDNEQIQFVNEVHHNIDLGHFNYNMVFSEEQILLLLLEQRKQYSLYRQSLNTFFAFRDFIKMALIKFLKS</sequence>
<accession>A0ABT8F898</accession>
<keyword evidence="2" id="KW-1185">Reference proteome</keyword>
<evidence type="ECO:0000313" key="2">
    <source>
        <dbReference type="Proteomes" id="UP001168552"/>
    </source>
</evidence>
<name>A0ABT8F898_9BACT</name>
<comment type="caution">
    <text evidence="1">The sequence shown here is derived from an EMBL/GenBank/DDBJ whole genome shotgun (WGS) entry which is preliminary data.</text>
</comment>
<proteinExistence type="predicted"/>